<name>A0A3B0RY33_9ZZZZ</name>
<organism evidence="1">
    <name type="scientific">hydrothermal vent metagenome</name>
    <dbReference type="NCBI Taxonomy" id="652676"/>
    <lineage>
        <taxon>unclassified sequences</taxon>
        <taxon>metagenomes</taxon>
        <taxon>ecological metagenomes</taxon>
    </lineage>
</organism>
<dbReference type="EMBL" id="UOEK01000098">
    <property type="protein sequence ID" value="VAV96362.1"/>
    <property type="molecule type" value="Genomic_DNA"/>
</dbReference>
<proteinExistence type="predicted"/>
<protein>
    <submittedName>
        <fullName evidence="1">Uncharacterized protein</fullName>
    </submittedName>
</protein>
<accession>A0A3B0RY33</accession>
<reference evidence="1" key="1">
    <citation type="submission" date="2018-06" db="EMBL/GenBank/DDBJ databases">
        <authorList>
            <person name="Zhirakovskaya E."/>
        </authorList>
    </citation>
    <scope>NUCLEOTIDE SEQUENCE</scope>
</reference>
<dbReference type="PROSITE" id="PS51257">
    <property type="entry name" value="PROKAR_LIPOPROTEIN"/>
    <property type="match status" value="1"/>
</dbReference>
<dbReference type="AlphaFoldDB" id="A0A3B0RY33"/>
<sequence>MRSRSARISLLALLLIAGSCTTDTGVSTTGSIPISTAPISSSPAAAALPTSTTVTAIEAPASVCGTDTADVDSVVMLPVGFVDPPHGAEFVGSRIRGLVSESVWEVPEPEGGVEAGDPETEAFLESFVLVRLSTAVNEADLPLIAAPWWAVERGFPESQELVDDALGRVVVETLFENRLGDGLPDSEEWFAATWFIGDLSVRMFTRGLGVDEMMGVARSVTTGIEVDSGLAFSPSERVVDRVSTTLGMTIEAALQVLLDSGFCEIEFMDVDGNPVSPITSDQSRIVGTEFPRADKLIVITDR</sequence>
<evidence type="ECO:0000313" key="1">
    <source>
        <dbReference type="EMBL" id="VAV96362.1"/>
    </source>
</evidence>
<gene>
    <name evidence="1" type="ORF">MNBD_ACTINO02-753</name>
</gene>